<sequence length="446" mass="50759">MRTSAVLFVYPFLAGLIFGTFQKSYTRMASIREDVAAAKTTTGMTNANANISHAPNNRTAAPSPNHNSSFQQQQQKYRYTPKDHYCSDKCHDMFATVLGLLSQEETNANLTQKLHKASDWKNCHCDNRFCQQPLKLRPPPTYSVIGHSLTYCPWSNQAIDTLLQLLNRNQNETSVCTPSKVEQFYPDKAWERYNFGDFFKKKGIWETDQQWHQTPKPAGSLMEAFYKYGTQHYNLSNSEVYSANKYKILAHVVSERIRNNTTNNIALPPPRTLVIHLRLGDVIDSAADSVAELLQEPPKYYWRQLASGKCCGKPWERPDAPPHAIAWNQYVRPLSYYTTRLLQSPQQLTQYDTVVLMGAAHKGQDLPSDVSSARGSCLYTQALETYVRTIWPHVNVRWRLAQPPDSDMIFASQSAGVLQSGGGYSMILKQLQKQFVAMQQQQQQQS</sequence>
<evidence type="ECO:0000313" key="2">
    <source>
        <dbReference type="EMBL" id="CAB9523452.1"/>
    </source>
</evidence>
<dbReference type="Proteomes" id="UP001153069">
    <property type="component" value="Unassembled WGS sequence"/>
</dbReference>
<dbReference type="EMBL" id="CAICTM010001416">
    <property type="protein sequence ID" value="CAB9523452.1"/>
    <property type="molecule type" value="Genomic_DNA"/>
</dbReference>
<dbReference type="OrthoDB" id="438233at2759"/>
<proteinExistence type="predicted"/>
<protein>
    <submittedName>
        <fullName evidence="2">Uncharacterized protein</fullName>
    </submittedName>
</protein>
<evidence type="ECO:0000313" key="3">
    <source>
        <dbReference type="Proteomes" id="UP001153069"/>
    </source>
</evidence>
<keyword evidence="3" id="KW-1185">Reference proteome</keyword>
<feature type="region of interest" description="Disordered" evidence="1">
    <location>
        <begin position="49"/>
        <end position="74"/>
    </location>
</feature>
<organism evidence="2 3">
    <name type="scientific">Seminavis robusta</name>
    <dbReference type="NCBI Taxonomy" id="568900"/>
    <lineage>
        <taxon>Eukaryota</taxon>
        <taxon>Sar</taxon>
        <taxon>Stramenopiles</taxon>
        <taxon>Ochrophyta</taxon>
        <taxon>Bacillariophyta</taxon>
        <taxon>Bacillariophyceae</taxon>
        <taxon>Bacillariophycidae</taxon>
        <taxon>Naviculales</taxon>
        <taxon>Naviculaceae</taxon>
        <taxon>Seminavis</taxon>
    </lineage>
</organism>
<comment type="caution">
    <text evidence="2">The sequence shown here is derived from an EMBL/GenBank/DDBJ whole genome shotgun (WGS) entry which is preliminary data.</text>
</comment>
<name>A0A9N8HSA7_9STRA</name>
<reference evidence="2" key="1">
    <citation type="submission" date="2020-06" db="EMBL/GenBank/DDBJ databases">
        <authorList>
            <consortium name="Plant Systems Biology data submission"/>
        </authorList>
    </citation>
    <scope>NUCLEOTIDE SEQUENCE</scope>
    <source>
        <strain evidence="2">D6</strain>
    </source>
</reference>
<dbReference type="AlphaFoldDB" id="A0A9N8HSA7"/>
<accession>A0A9N8HSA7</accession>
<evidence type="ECO:0000256" key="1">
    <source>
        <dbReference type="SAM" id="MobiDB-lite"/>
    </source>
</evidence>
<gene>
    <name evidence="2" type="ORF">SEMRO_1418_G270970.1</name>
</gene>